<sequence>MAYRSWDSSFFFFFG</sequence>
<name>A0A2P2KII7_RHIMU</name>
<reference evidence="1" key="1">
    <citation type="submission" date="2018-02" db="EMBL/GenBank/DDBJ databases">
        <title>Rhizophora mucronata_Transcriptome.</title>
        <authorList>
            <person name="Meera S.P."/>
            <person name="Sreeshan A."/>
            <person name="Augustine A."/>
        </authorList>
    </citation>
    <scope>NUCLEOTIDE SEQUENCE</scope>
    <source>
        <tissue evidence="1">Leaf</tissue>
    </source>
</reference>
<protein>
    <submittedName>
        <fullName evidence="1">Uncharacterized protein MANES_14G157900</fullName>
    </submittedName>
</protein>
<accession>A0A2P2KII7</accession>
<organism evidence="1">
    <name type="scientific">Rhizophora mucronata</name>
    <name type="common">Asiatic mangrove</name>
    <dbReference type="NCBI Taxonomy" id="61149"/>
    <lineage>
        <taxon>Eukaryota</taxon>
        <taxon>Viridiplantae</taxon>
        <taxon>Streptophyta</taxon>
        <taxon>Embryophyta</taxon>
        <taxon>Tracheophyta</taxon>
        <taxon>Spermatophyta</taxon>
        <taxon>Magnoliopsida</taxon>
        <taxon>eudicotyledons</taxon>
        <taxon>Gunneridae</taxon>
        <taxon>Pentapetalae</taxon>
        <taxon>rosids</taxon>
        <taxon>fabids</taxon>
        <taxon>Malpighiales</taxon>
        <taxon>Rhizophoraceae</taxon>
        <taxon>Rhizophora</taxon>
    </lineage>
</organism>
<evidence type="ECO:0000313" key="1">
    <source>
        <dbReference type="EMBL" id="MBX05527.1"/>
    </source>
</evidence>
<dbReference type="EMBL" id="GGEC01025043">
    <property type="protein sequence ID" value="MBX05527.1"/>
    <property type="molecule type" value="Transcribed_RNA"/>
</dbReference>
<proteinExistence type="predicted"/>